<organism evidence="10 11">
    <name type="scientific">Moniliophthora roreri</name>
    <name type="common">Frosty pod rot fungus</name>
    <name type="synonym">Monilia roreri</name>
    <dbReference type="NCBI Taxonomy" id="221103"/>
    <lineage>
        <taxon>Eukaryota</taxon>
        <taxon>Fungi</taxon>
        <taxon>Dikarya</taxon>
        <taxon>Basidiomycota</taxon>
        <taxon>Agaricomycotina</taxon>
        <taxon>Agaricomycetes</taxon>
        <taxon>Agaricomycetidae</taxon>
        <taxon>Agaricales</taxon>
        <taxon>Marasmiineae</taxon>
        <taxon>Marasmiaceae</taxon>
        <taxon>Moniliophthora</taxon>
    </lineage>
</organism>
<dbReference type="GO" id="GO:0052757">
    <property type="term" value="F:chondroitin hydrolase activity"/>
    <property type="evidence" value="ECO:0007669"/>
    <property type="project" value="TreeGrafter"/>
</dbReference>
<evidence type="ECO:0000313" key="11">
    <source>
        <dbReference type="Proteomes" id="UP000054988"/>
    </source>
</evidence>
<dbReference type="Proteomes" id="UP000054988">
    <property type="component" value="Unassembled WGS sequence"/>
</dbReference>
<dbReference type="InterPro" id="IPR012341">
    <property type="entry name" value="6hp_glycosidase-like_sf"/>
</dbReference>
<dbReference type="PANTHER" id="PTHR36845:SF1">
    <property type="entry name" value="HYDROLASE, PUTATIVE (AFU_ORTHOLOGUE AFUA_7G05090)-RELATED"/>
    <property type="match status" value="1"/>
</dbReference>
<dbReference type="InterPro" id="IPR052369">
    <property type="entry name" value="UG_Glycosaminoglycan_Hydrolase"/>
</dbReference>
<proteinExistence type="inferred from homology"/>
<evidence type="ECO:0000256" key="1">
    <source>
        <dbReference type="ARBA" id="ARBA00004141"/>
    </source>
</evidence>
<feature type="transmembrane region" description="Helical" evidence="8">
    <location>
        <begin position="547"/>
        <end position="570"/>
    </location>
</feature>
<name>A0A0W0F0L4_MONRR</name>
<evidence type="ECO:0000313" key="10">
    <source>
        <dbReference type="EMBL" id="KTB29881.1"/>
    </source>
</evidence>
<accession>A0A0W0F0L4</accession>
<dbReference type="AlphaFoldDB" id="A0A0W0F0L4"/>
<dbReference type="GO" id="GO:0098771">
    <property type="term" value="P:inorganic ion homeostasis"/>
    <property type="evidence" value="ECO:0007669"/>
    <property type="project" value="UniProtKB-ARBA"/>
</dbReference>
<dbReference type="InterPro" id="IPR008928">
    <property type="entry name" value="6-hairpin_glycosidase_sf"/>
</dbReference>
<evidence type="ECO:0000256" key="3">
    <source>
        <dbReference type="ARBA" id="ARBA00022801"/>
    </source>
</evidence>
<feature type="domain" description="Cation efflux protein transmembrane" evidence="9">
    <location>
        <begin position="435"/>
        <end position="598"/>
    </location>
</feature>
<dbReference type="GO" id="GO:0030003">
    <property type="term" value="P:intracellular monoatomic cation homeostasis"/>
    <property type="evidence" value="ECO:0007669"/>
    <property type="project" value="UniProtKB-ARBA"/>
</dbReference>
<dbReference type="GO" id="GO:0016020">
    <property type="term" value="C:membrane"/>
    <property type="evidence" value="ECO:0007669"/>
    <property type="project" value="UniProtKB-SubCell"/>
</dbReference>
<keyword evidence="3" id="KW-0378">Hydrolase</keyword>
<dbReference type="EMBL" id="LATX01002407">
    <property type="protein sequence ID" value="KTB29881.1"/>
    <property type="molecule type" value="Genomic_DNA"/>
</dbReference>
<feature type="compositionally biased region" description="Pro residues" evidence="7">
    <location>
        <begin position="332"/>
        <end position="355"/>
    </location>
</feature>
<evidence type="ECO:0000256" key="7">
    <source>
        <dbReference type="SAM" id="MobiDB-lite"/>
    </source>
</evidence>
<dbReference type="Gene3D" id="1.50.10.10">
    <property type="match status" value="1"/>
</dbReference>
<dbReference type="InterPro" id="IPR058533">
    <property type="entry name" value="Cation_efflux_TM"/>
</dbReference>
<dbReference type="Pfam" id="PF01545">
    <property type="entry name" value="Cation_efflux"/>
    <property type="match status" value="1"/>
</dbReference>
<dbReference type="eggNOG" id="ENOG502RYU8">
    <property type="taxonomic scope" value="Eukaryota"/>
</dbReference>
<dbReference type="SUPFAM" id="SSF48208">
    <property type="entry name" value="Six-hairpin glycosidases"/>
    <property type="match status" value="1"/>
</dbReference>
<dbReference type="PANTHER" id="PTHR36845">
    <property type="entry name" value="HYDROLASE, PUTATIVE (AFU_ORTHOLOGUE AFUA_7G05090)-RELATED"/>
    <property type="match status" value="1"/>
</dbReference>
<feature type="compositionally biased region" description="Low complexity" evidence="7">
    <location>
        <begin position="170"/>
        <end position="182"/>
    </location>
</feature>
<keyword evidence="4 8" id="KW-1133">Transmembrane helix</keyword>
<dbReference type="GO" id="GO:0008324">
    <property type="term" value="F:monoatomic cation transmembrane transporter activity"/>
    <property type="evidence" value="ECO:0007669"/>
    <property type="project" value="InterPro"/>
</dbReference>
<feature type="transmembrane region" description="Helical" evidence="8">
    <location>
        <begin position="505"/>
        <end position="526"/>
    </location>
</feature>
<reference evidence="10 11" key="1">
    <citation type="submission" date="2015-12" db="EMBL/GenBank/DDBJ databases">
        <title>Draft genome sequence of Moniliophthora roreri, the causal agent of frosty pod rot of cacao.</title>
        <authorList>
            <person name="Aime M.C."/>
            <person name="Diaz-Valderrama J.R."/>
            <person name="Kijpornyongpan T."/>
            <person name="Phillips-Mora W."/>
        </authorList>
    </citation>
    <scope>NUCLEOTIDE SEQUENCE [LARGE SCALE GENOMIC DNA]</scope>
    <source>
        <strain evidence="10 11">MCA 2952</strain>
    </source>
</reference>
<comment type="similarity">
    <text evidence="6">Belongs to the glycosyl hydrolase 88 family.</text>
</comment>
<gene>
    <name evidence="10" type="ORF">WG66_17550</name>
</gene>
<evidence type="ECO:0000256" key="4">
    <source>
        <dbReference type="ARBA" id="ARBA00022989"/>
    </source>
</evidence>
<evidence type="ECO:0000256" key="8">
    <source>
        <dbReference type="SAM" id="Phobius"/>
    </source>
</evidence>
<feature type="region of interest" description="Disordered" evidence="7">
    <location>
        <begin position="156"/>
        <end position="198"/>
    </location>
</feature>
<evidence type="ECO:0000259" key="9">
    <source>
        <dbReference type="Pfam" id="PF01545"/>
    </source>
</evidence>
<comment type="caution">
    <text evidence="10">The sequence shown here is derived from an EMBL/GenBank/DDBJ whole genome shotgun (WGS) entry which is preliminary data.</text>
</comment>
<feature type="transmembrane region" description="Helical" evidence="8">
    <location>
        <begin position="576"/>
        <end position="595"/>
    </location>
</feature>
<evidence type="ECO:0000256" key="6">
    <source>
        <dbReference type="ARBA" id="ARBA00038358"/>
    </source>
</evidence>
<evidence type="ECO:0000256" key="5">
    <source>
        <dbReference type="ARBA" id="ARBA00023136"/>
    </source>
</evidence>
<protein>
    <recommendedName>
        <fullName evidence="9">Cation efflux protein transmembrane domain-containing protein</fullName>
    </recommendedName>
</protein>
<feature type="compositionally biased region" description="Basic residues" evidence="7">
    <location>
        <begin position="294"/>
        <end position="305"/>
    </location>
</feature>
<evidence type="ECO:0000256" key="2">
    <source>
        <dbReference type="ARBA" id="ARBA00022692"/>
    </source>
</evidence>
<feature type="region of interest" description="Disordered" evidence="7">
    <location>
        <begin position="230"/>
        <end position="375"/>
    </location>
</feature>
<sequence length="706" mass="76486">MNLEVLFVSEKLTGNKTLGEIARRHVDTTIGNHIRPDGSTWHVVEYNTETGNIVSKYTAQGYSSDSTWSRGQAWAVYGFSNMYKRMQRPQYLTIACKLATYFHSNLPSDGIVPWDFNTPIQDPKVPGGVRPADSSAATIVTNGLLLLASLDSEGREKSISTPFSPPLPSPLSASFPASASAPEPFNNNEQKPQRRHGRMHSRNLSIFFPRPGSLPQSTIAEDGSQELEIPNDEESAMHSADSLPSRRRRVESAHAPTNGSITPLGAGFTFGARPPGSAPIPPPMNAGGSNSGSRSRRGHHHKHSLSHNFFSFLEPGSTQTQTPGSELHTQPTPVPVSPWNPISPFPTTPHTPPTPYYRTGEKEKGDGGSEVEEERENVPGASAFCFAQFILGASLWVSGQQNGSLSATGLGYWVVYDAFGIGVERVLPGYLSRQKQTGTKRRYYGDARIETVMQFAQSVYLMFAAVYICKETVEHVLLSAGSSSSGVGEHEGHHHHHADVLGINFPILLILLSSMTMAVSAFIYGTHRKTVELTGLRIPQLSPQSDIWSNPYITAPLGFALCLVGITVLVPSTHHIAIDLFLASIATIITFKLAYRASVVLGTVLLQTSPSRTTGGNNGKMETVLRVMREIERDDRVLHLPAPHIWVLTPGEKGKVVVTMEVHVSKDMADEEVAKLVRWVGDKVGWAVGTGNGGGGGQVTVGVVRG</sequence>
<keyword evidence="5 8" id="KW-0472">Membrane</keyword>
<comment type="subcellular location">
    <subcellularLocation>
        <location evidence="1">Membrane</location>
        <topology evidence="1">Multi-pass membrane protein</topology>
    </subcellularLocation>
</comment>
<dbReference type="GO" id="GO:0000272">
    <property type="term" value="P:polysaccharide catabolic process"/>
    <property type="evidence" value="ECO:0007669"/>
    <property type="project" value="TreeGrafter"/>
</dbReference>
<feature type="compositionally biased region" description="Polar residues" evidence="7">
    <location>
        <begin position="316"/>
        <end position="331"/>
    </location>
</feature>
<keyword evidence="2 8" id="KW-0812">Transmembrane</keyword>